<protein>
    <recommendedName>
        <fullName evidence="3">Transcriptional regulator</fullName>
    </recommendedName>
</protein>
<name>A0ABY8QR69_9MICO</name>
<accession>A0ABY8QR69</accession>
<keyword evidence="2" id="KW-1185">Reference proteome</keyword>
<evidence type="ECO:0000313" key="1">
    <source>
        <dbReference type="EMBL" id="WGW10736.1"/>
    </source>
</evidence>
<dbReference type="Proteomes" id="UP001209083">
    <property type="component" value="Chromosome"/>
</dbReference>
<proteinExistence type="predicted"/>
<organism evidence="1 2">
    <name type="scientific">Saxibacter everestensis</name>
    <dbReference type="NCBI Taxonomy" id="2909229"/>
    <lineage>
        <taxon>Bacteria</taxon>
        <taxon>Bacillati</taxon>
        <taxon>Actinomycetota</taxon>
        <taxon>Actinomycetes</taxon>
        <taxon>Micrococcales</taxon>
        <taxon>Brevibacteriaceae</taxon>
        <taxon>Saxibacter</taxon>
    </lineage>
</organism>
<sequence length="104" mass="11768">MPGNEVVEEILLEQRRLRNRMISFSVAQLDQGEPSRRTLIRSTISQIADLAAAAERQPEREIPTLEDRALVDQLTVVIQDSVAHAGEDELKLLLTRLVDLRRAL</sequence>
<evidence type="ECO:0008006" key="3">
    <source>
        <dbReference type="Google" id="ProtNLM"/>
    </source>
</evidence>
<dbReference type="EMBL" id="CP090958">
    <property type="protein sequence ID" value="WGW10736.1"/>
    <property type="molecule type" value="Genomic_DNA"/>
</dbReference>
<reference evidence="1 2" key="1">
    <citation type="submission" date="2023-05" db="EMBL/GenBank/DDBJ databases">
        <title>Lithophilousrod everest ZFBP1038 complete genpme.</title>
        <authorList>
            <person name="Tian M."/>
        </authorList>
    </citation>
    <scope>NUCLEOTIDE SEQUENCE [LARGE SCALE GENOMIC DNA]</scope>
    <source>
        <strain evidence="1 2">ZFBP1038</strain>
    </source>
</reference>
<gene>
    <name evidence="1" type="ORF">LWF01_11425</name>
</gene>
<dbReference type="RefSeq" id="WP_349637519.1">
    <property type="nucleotide sequence ID" value="NZ_CP090958.1"/>
</dbReference>
<evidence type="ECO:0000313" key="2">
    <source>
        <dbReference type="Proteomes" id="UP001209083"/>
    </source>
</evidence>